<dbReference type="HOGENOM" id="CLU_2346961_0_0_1"/>
<organism evidence="1 2">
    <name type="scientific">Heterobasidion irregulare (strain TC 32-1)</name>
    <dbReference type="NCBI Taxonomy" id="747525"/>
    <lineage>
        <taxon>Eukaryota</taxon>
        <taxon>Fungi</taxon>
        <taxon>Dikarya</taxon>
        <taxon>Basidiomycota</taxon>
        <taxon>Agaricomycotina</taxon>
        <taxon>Agaricomycetes</taxon>
        <taxon>Russulales</taxon>
        <taxon>Bondarzewiaceae</taxon>
        <taxon>Heterobasidion</taxon>
        <taxon>Heterobasidion annosum species complex</taxon>
    </lineage>
</organism>
<dbReference type="GeneID" id="20667012"/>
<dbReference type="OrthoDB" id="2637653at2759"/>
<accession>W4K5Y7</accession>
<gene>
    <name evidence="1" type="ORF">HETIRDRAFT_141980</name>
</gene>
<proteinExistence type="predicted"/>
<name>W4K5Y7_HETIT</name>
<dbReference type="Proteomes" id="UP000030671">
    <property type="component" value="Unassembled WGS sequence"/>
</dbReference>
<dbReference type="RefSeq" id="XP_009547849.1">
    <property type="nucleotide sequence ID" value="XM_009549554.1"/>
</dbReference>
<keyword evidence="2" id="KW-1185">Reference proteome</keyword>
<dbReference type="AlphaFoldDB" id="W4K5Y7"/>
<dbReference type="KEGG" id="hir:HETIRDRAFT_141980"/>
<evidence type="ECO:0000313" key="2">
    <source>
        <dbReference type="Proteomes" id="UP000030671"/>
    </source>
</evidence>
<reference evidence="1 2" key="1">
    <citation type="journal article" date="2012" name="New Phytol.">
        <title>Insight into trade-off between wood decay and parasitism from the genome of a fungal forest pathogen.</title>
        <authorList>
            <person name="Olson A."/>
            <person name="Aerts A."/>
            <person name="Asiegbu F."/>
            <person name="Belbahri L."/>
            <person name="Bouzid O."/>
            <person name="Broberg A."/>
            <person name="Canback B."/>
            <person name="Coutinho P.M."/>
            <person name="Cullen D."/>
            <person name="Dalman K."/>
            <person name="Deflorio G."/>
            <person name="van Diepen L.T."/>
            <person name="Dunand C."/>
            <person name="Duplessis S."/>
            <person name="Durling M."/>
            <person name="Gonthier P."/>
            <person name="Grimwood J."/>
            <person name="Fossdal C.G."/>
            <person name="Hansson D."/>
            <person name="Henrissat B."/>
            <person name="Hietala A."/>
            <person name="Himmelstrand K."/>
            <person name="Hoffmeister D."/>
            <person name="Hogberg N."/>
            <person name="James T.Y."/>
            <person name="Karlsson M."/>
            <person name="Kohler A."/>
            <person name="Kues U."/>
            <person name="Lee Y.H."/>
            <person name="Lin Y.C."/>
            <person name="Lind M."/>
            <person name="Lindquist E."/>
            <person name="Lombard V."/>
            <person name="Lucas S."/>
            <person name="Lunden K."/>
            <person name="Morin E."/>
            <person name="Murat C."/>
            <person name="Park J."/>
            <person name="Raffaello T."/>
            <person name="Rouze P."/>
            <person name="Salamov A."/>
            <person name="Schmutz J."/>
            <person name="Solheim H."/>
            <person name="Stahlberg J."/>
            <person name="Velez H."/>
            <person name="de Vries R.P."/>
            <person name="Wiebenga A."/>
            <person name="Woodward S."/>
            <person name="Yakovlev I."/>
            <person name="Garbelotto M."/>
            <person name="Martin F."/>
            <person name="Grigoriev I.V."/>
            <person name="Stenlid J."/>
        </authorList>
    </citation>
    <scope>NUCLEOTIDE SEQUENCE [LARGE SCALE GENOMIC DNA]</scope>
    <source>
        <strain evidence="1 2">TC 32-1</strain>
    </source>
</reference>
<dbReference type="InParanoid" id="W4K5Y7"/>
<protein>
    <submittedName>
        <fullName evidence="1">Uncharacterized protein</fullName>
    </submittedName>
</protein>
<evidence type="ECO:0000313" key="1">
    <source>
        <dbReference type="EMBL" id="ETW81184.1"/>
    </source>
</evidence>
<sequence length="97" mass="10677">MLPAHVRQLFDTSHPEITIPASKDCSALLCAAAHLIYPRDQQTHLASYFPIVPPVDRIALCVSSADVSAQQRAQLQHAFETAQDFPEIDLRPGGRKS</sequence>
<dbReference type="EMBL" id="KI925459">
    <property type="protein sequence ID" value="ETW81184.1"/>
    <property type="molecule type" value="Genomic_DNA"/>
</dbReference>